<gene>
    <name evidence="2" type="ORF">AS033_03995</name>
    <name evidence="3" type="ORF">RSA11_10435</name>
    <name evidence="4" type="ORF">SZL87_03255</name>
</gene>
<dbReference type="GeneID" id="90837229"/>
<dbReference type="OrthoDB" id="2353183at2"/>
<proteinExistence type="predicted"/>
<reference evidence="3 6" key="2">
    <citation type="journal article" date="2016" name="Front. Microbiol.">
        <title>Genomic Resource of Rice Seed Associated Bacteria.</title>
        <authorList>
            <person name="Midha S."/>
            <person name="Bansal K."/>
            <person name="Sharma S."/>
            <person name="Kumar N."/>
            <person name="Patil P.P."/>
            <person name="Chaudhry V."/>
            <person name="Patil P.B."/>
        </authorList>
    </citation>
    <scope>NUCLEOTIDE SEQUENCE [LARGE SCALE GENOMIC DNA]</scope>
    <source>
        <strain evidence="3 6">RSA11</strain>
    </source>
</reference>
<evidence type="ECO:0000313" key="5">
    <source>
        <dbReference type="Proteomes" id="UP000053797"/>
    </source>
</evidence>
<evidence type="ECO:0000256" key="1">
    <source>
        <dbReference type="SAM" id="Phobius"/>
    </source>
</evidence>
<feature type="transmembrane region" description="Helical" evidence="1">
    <location>
        <begin position="32"/>
        <end position="51"/>
    </location>
</feature>
<dbReference type="Proteomes" id="UP000072605">
    <property type="component" value="Unassembled WGS sequence"/>
</dbReference>
<evidence type="ECO:0000313" key="3">
    <source>
        <dbReference type="EMBL" id="KTR26414.1"/>
    </source>
</evidence>
<evidence type="ECO:0000313" key="4">
    <source>
        <dbReference type="EMBL" id="MEI4461441.1"/>
    </source>
</evidence>
<reference evidence="2 5" key="1">
    <citation type="journal article" date="2015" name="Int. J. Syst. Evol. Microbiol.">
        <title>Exiguobacterium enclense sp. nov., isolated from sediment.</title>
        <authorList>
            <person name="Dastager S.G."/>
            <person name="Mawlankar R."/>
            <person name="Sonalkar V.V."/>
            <person name="Thorat M.N."/>
            <person name="Mual P."/>
            <person name="Verma A."/>
            <person name="Krishnamurthi S."/>
            <person name="Tang S.K."/>
            <person name="Li W.J."/>
        </authorList>
    </citation>
    <scope>NUCLEOTIDE SEQUENCE [LARGE SCALE GENOMIC DNA]</scope>
    <source>
        <strain evidence="2 5">NIO-1109</strain>
    </source>
</reference>
<feature type="transmembrane region" description="Helical" evidence="1">
    <location>
        <begin position="6"/>
        <end position="23"/>
    </location>
</feature>
<evidence type="ECO:0000313" key="7">
    <source>
        <dbReference type="Proteomes" id="UP001387110"/>
    </source>
</evidence>
<reference evidence="4 7" key="3">
    <citation type="submission" date="2023-12" db="EMBL/GenBank/DDBJ databases">
        <authorList>
            <person name="Easwaran N."/>
            <person name="Lazarus H.P.S."/>
        </authorList>
    </citation>
    <scope>NUCLEOTIDE SEQUENCE [LARGE SCALE GENOMIC DNA]</scope>
    <source>
        <strain evidence="4 7">VIT-2023</strain>
    </source>
</reference>
<keyword evidence="1" id="KW-0472">Membrane</keyword>
<feature type="transmembrane region" description="Helical" evidence="1">
    <location>
        <begin position="95"/>
        <end position="116"/>
    </location>
</feature>
<comment type="caution">
    <text evidence="2">The sequence shown here is derived from an EMBL/GenBank/DDBJ whole genome shotgun (WGS) entry which is preliminary data.</text>
</comment>
<organism evidence="2 5">
    <name type="scientific">Exiguobacterium indicum</name>
    <dbReference type="NCBI Taxonomy" id="296995"/>
    <lineage>
        <taxon>Bacteria</taxon>
        <taxon>Bacillati</taxon>
        <taxon>Bacillota</taxon>
        <taxon>Bacilli</taxon>
        <taxon>Bacillales</taxon>
        <taxon>Bacillales Family XII. Incertae Sedis</taxon>
        <taxon>Exiguobacterium</taxon>
    </lineage>
</organism>
<dbReference type="InterPro" id="IPR024515">
    <property type="entry name" value="DUF3397"/>
</dbReference>
<name>A0A0V8GJT6_9BACL</name>
<keyword evidence="7" id="KW-1185">Reference proteome</keyword>
<dbReference type="Pfam" id="PF11877">
    <property type="entry name" value="DUF3397"/>
    <property type="match status" value="1"/>
</dbReference>
<dbReference type="EMBL" id="LDQV01000024">
    <property type="protein sequence ID" value="KTR26414.1"/>
    <property type="molecule type" value="Genomic_DNA"/>
</dbReference>
<dbReference type="Proteomes" id="UP001387110">
    <property type="component" value="Unassembled WGS sequence"/>
</dbReference>
<evidence type="ECO:0000313" key="2">
    <source>
        <dbReference type="EMBL" id="KSU50552.1"/>
    </source>
</evidence>
<sequence>MTVFIIFPLFSLIALYLVFLLLFRKHGKAVRFALDFGTFIVLYAIHVALIALTGTNYLGWIVIVVLLVFALNALWQRIRQLDVDLRQMIRHSWRIIILLALPVHFILFVLGIRQLFIS</sequence>
<keyword evidence="1" id="KW-0812">Transmembrane</keyword>
<dbReference type="EMBL" id="JBAWKY010000001">
    <property type="protein sequence ID" value="MEI4461441.1"/>
    <property type="molecule type" value="Genomic_DNA"/>
</dbReference>
<dbReference type="EMBL" id="LNQL01000001">
    <property type="protein sequence ID" value="KSU50552.1"/>
    <property type="molecule type" value="Genomic_DNA"/>
</dbReference>
<dbReference type="Proteomes" id="UP000053797">
    <property type="component" value="Unassembled WGS sequence"/>
</dbReference>
<keyword evidence="1" id="KW-1133">Transmembrane helix</keyword>
<dbReference type="RefSeq" id="WP_023468811.1">
    <property type="nucleotide sequence ID" value="NZ_FMYN01000001.1"/>
</dbReference>
<evidence type="ECO:0000313" key="6">
    <source>
        <dbReference type="Proteomes" id="UP000072605"/>
    </source>
</evidence>
<feature type="transmembrane region" description="Helical" evidence="1">
    <location>
        <begin position="57"/>
        <end position="75"/>
    </location>
</feature>
<dbReference type="AlphaFoldDB" id="A0A0V8GJT6"/>
<accession>A0A0V8GJT6</accession>
<protein>
    <submittedName>
        <fullName evidence="4">DUF3397 domain-containing protein</fullName>
    </submittedName>
</protein>